<name>A0ABN7YGP4_9BURK</name>
<keyword evidence="1" id="KW-1133">Transmembrane helix</keyword>
<gene>
    <name evidence="2" type="ORF">LMG32289_02641</name>
</gene>
<sequence>MASSKAHHATGWAAAVICAAVVVKHGGAGWQWGSVAGFVAALFGSTAPDWMEVAWWSRSRRLWVTHRTITHWGVAWIALLVGAYYALGTHPLAAPAFGFACGGVMHLLADWPNPLGVPWIAGRHSLNLWKSGRCDLIIVAASWLIAGAVSYDIWFQGKLSLAFVHHLRQGGCYFDKRVRNHPESSICAGTHSIIPSLNANPPAD</sequence>
<evidence type="ECO:0000256" key="1">
    <source>
        <dbReference type="SAM" id="Phobius"/>
    </source>
</evidence>
<keyword evidence="3" id="KW-1185">Reference proteome</keyword>
<evidence type="ECO:0008006" key="4">
    <source>
        <dbReference type="Google" id="ProtNLM"/>
    </source>
</evidence>
<reference evidence="2 3" key="1">
    <citation type="submission" date="2021-08" db="EMBL/GenBank/DDBJ databases">
        <authorList>
            <person name="Peeters C."/>
        </authorList>
    </citation>
    <scope>NUCLEOTIDE SEQUENCE [LARGE SCALE GENOMIC DNA]</scope>
    <source>
        <strain evidence="2 3">LMG 32289</strain>
    </source>
</reference>
<dbReference type="InterPro" id="IPR007404">
    <property type="entry name" value="YdjM-like"/>
</dbReference>
<dbReference type="EMBL" id="CAJZAG010000005">
    <property type="protein sequence ID" value="CAG9172639.1"/>
    <property type="molecule type" value="Genomic_DNA"/>
</dbReference>
<proteinExistence type="predicted"/>
<accession>A0ABN7YGP4</accession>
<organism evidence="2 3">
    <name type="scientific">Cupriavidus pampae</name>
    <dbReference type="NCBI Taxonomy" id="659251"/>
    <lineage>
        <taxon>Bacteria</taxon>
        <taxon>Pseudomonadati</taxon>
        <taxon>Pseudomonadota</taxon>
        <taxon>Betaproteobacteria</taxon>
        <taxon>Burkholderiales</taxon>
        <taxon>Burkholderiaceae</taxon>
        <taxon>Cupriavidus</taxon>
    </lineage>
</organism>
<feature type="transmembrane region" description="Helical" evidence="1">
    <location>
        <begin position="69"/>
        <end position="87"/>
    </location>
</feature>
<evidence type="ECO:0000313" key="3">
    <source>
        <dbReference type="Proteomes" id="UP000706525"/>
    </source>
</evidence>
<comment type="caution">
    <text evidence="2">The sequence shown here is derived from an EMBL/GenBank/DDBJ whole genome shotgun (WGS) entry which is preliminary data.</text>
</comment>
<feature type="transmembrane region" description="Helical" evidence="1">
    <location>
        <begin position="136"/>
        <end position="155"/>
    </location>
</feature>
<dbReference type="Proteomes" id="UP000706525">
    <property type="component" value="Unassembled WGS sequence"/>
</dbReference>
<keyword evidence="1" id="KW-0812">Transmembrane</keyword>
<keyword evidence="1" id="KW-0472">Membrane</keyword>
<dbReference type="Pfam" id="PF04307">
    <property type="entry name" value="YdjM"/>
    <property type="match status" value="1"/>
</dbReference>
<evidence type="ECO:0000313" key="2">
    <source>
        <dbReference type="EMBL" id="CAG9172639.1"/>
    </source>
</evidence>
<protein>
    <recommendedName>
        <fullName evidence="4">Metal-dependent hydrolase</fullName>
    </recommendedName>
</protein>